<dbReference type="AlphaFoldDB" id="A0A1J9RHH0"/>
<proteinExistence type="predicted"/>
<reference evidence="1 2" key="1">
    <citation type="submission" date="2015-08" db="EMBL/GenBank/DDBJ databases">
        <title>Emmonsia species relationships and genome sequence.</title>
        <authorList>
            <person name="Cuomo C.A."/>
            <person name="Schwartz I.S."/>
            <person name="Kenyon C."/>
            <person name="De Hoog G.S."/>
            <person name="Govender N.P."/>
            <person name="Botha A."/>
            <person name="Moreno L."/>
            <person name="De Vries M."/>
            <person name="Munoz J.F."/>
            <person name="Stielow J.B."/>
        </authorList>
    </citation>
    <scope>NUCLEOTIDE SEQUENCE [LARGE SCALE GENOMIC DNA]</scope>
    <source>
        <strain evidence="1 2">EI222</strain>
    </source>
</reference>
<dbReference type="PANTHER" id="PTHR37535">
    <property type="entry name" value="FLUG DOMAIN PROTEIN"/>
    <property type="match status" value="1"/>
</dbReference>
<organism evidence="1 2">
    <name type="scientific">Blastomyces percursus</name>
    <dbReference type="NCBI Taxonomy" id="1658174"/>
    <lineage>
        <taxon>Eukaryota</taxon>
        <taxon>Fungi</taxon>
        <taxon>Dikarya</taxon>
        <taxon>Ascomycota</taxon>
        <taxon>Pezizomycotina</taxon>
        <taxon>Eurotiomycetes</taxon>
        <taxon>Eurotiomycetidae</taxon>
        <taxon>Onygenales</taxon>
        <taxon>Ajellomycetaceae</taxon>
        <taxon>Blastomyces</taxon>
    </lineage>
</organism>
<name>A0A1J9RHH0_9EURO</name>
<gene>
    <name evidence="1" type="ORF">ACJ73_01164</name>
</gene>
<dbReference type="Pfam" id="PF11917">
    <property type="entry name" value="DUF3435"/>
    <property type="match status" value="1"/>
</dbReference>
<accession>A0A1J9RHH0</accession>
<dbReference type="EMBL" id="LGTZ01000098">
    <property type="protein sequence ID" value="OJD27436.1"/>
    <property type="molecule type" value="Genomic_DNA"/>
</dbReference>
<sequence length="124" mass="13813">MVTPKGPHKTRALTFSSLHHNYGSLAQRASFRDTLRVHGIRGGVANAIDPNASRETRGQALDHTNPETFLKYQSKIKAVDIQPSLWGLEPNLECLEMERSMAYHRDTNVPQQLSSIATTELEGT</sequence>
<evidence type="ECO:0000313" key="1">
    <source>
        <dbReference type="EMBL" id="OJD27436.1"/>
    </source>
</evidence>
<comment type="caution">
    <text evidence="1">The sequence shown here is derived from an EMBL/GenBank/DDBJ whole genome shotgun (WGS) entry which is preliminary data.</text>
</comment>
<dbReference type="OrthoDB" id="4185537at2759"/>
<dbReference type="InterPro" id="IPR021842">
    <property type="entry name" value="DUF3435"/>
</dbReference>
<evidence type="ECO:0000313" key="2">
    <source>
        <dbReference type="Proteomes" id="UP000242791"/>
    </source>
</evidence>
<dbReference type="PANTHER" id="PTHR37535:SF3">
    <property type="entry name" value="FLUG DOMAIN-CONTAINING PROTEIN"/>
    <property type="match status" value="1"/>
</dbReference>
<dbReference type="STRING" id="1658174.A0A1J9RHH0"/>
<protein>
    <submittedName>
        <fullName evidence="1">Uncharacterized protein</fullName>
    </submittedName>
</protein>
<keyword evidence="2" id="KW-1185">Reference proteome</keyword>
<dbReference type="VEuPathDB" id="FungiDB:ACJ73_01164"/>
<dbReference type="Proteomes" id="UP000242791">
    <property type="component" value="Unassembled WGS sequence"/>
</dbReference>